<protein>
    <submittedName>
        <fullName evidence="2">Coiled-coil domain containing 173</fullName>
    </submittedName>
</protein>
<accession>A0A7J8JD62</accession>
<evidence type="ECO:0000313" key="2">
    <source>
        <dbReference type="EMBL" id="KAF6494052.1"/>
    </source>
</evidence>
<keyword evidence="3" id="KW-1185">Reference proteome</keyword>
<sequence length="35" mass="4317">MKRLGNLSKQKSVLHKWRKKKKLKHSGQWRNTEKE</sequence>
<reference evidence="2 3" key="1">
    <citation type="journal article" date="2020" name="Nature">
        <title>Six reference-quality genomes reveal evolution of bat adaptations.</title>
        <authorList>
            <person name="Jebb D."/>
            <person name="Huang Z."/>
            <person name="Pippel M."/>
            <person name="Hughes G.M."/>
            <person name="Lavrichenko K."/>
            <person name="Devanna P."/>
            <person name="Winkler S."/>
            <person name="Jermiin L.S."/>
            <person name="Skirmuntt E.C."/>
            <person name="Katzourakis A."/>
            <person name="Burkitt-Gray L."/>
            <person name="Ray D.A."/>
            <person name="Sullivan K.A.M."/>
            <person name="Roscito J.G."/>
            <person name="Kirilenko B.M."/>
            <person name="Davalos L.M."/>
            <person name="Corthals A.P."/>
            <person name="Power M.L."/>
            <person name="Jones G."/>
            <person name="Ransome R.D."/>
            <person name="Dechmann D.K.N."/>
            <person name="Locatelli A.G."/>
            <person name="Puechmaille S.J."/>
            <person name="Fedrigo O."/>
            <person name="Jarvis E.D."/>
            <person name="Hiller M."/>
            <person name="Vernes S.C."/>
            <person name="Myers E.W."/>
            <person name="Teeling E.C."/>
        </authorList>
    </citation>
    <scope>NUCLEOTIDE SEQUENCE [LARGE SCALE GENOMIC DNA]</scope>
    <source>
        <strain evidence="2">MRouAeg1</strain>
        <tissue evidence="2">Muscle</tissue>
    </source>
</reference>
<comment type="caution">
    <text evidence="2">The sequence shown here is derived from an EMBL/GenBank/DDBJ whole genome shotgun (WGS) entry which is preliminary data.</text>
</comment>
<organism evidence="2 3">
    <name type="scientific">Rousettus aegyptiacus</name>
    <name type="common">Egyptian fruit bat</name>
    <name type="synonym">Pteropus aegyptiacus</name>
    <dbReference type="NCBI Taxonomy" id="9407"/>
    <lineage>
        <taxon>Eukaryota</taxon>
        <taxon>Metazoa</taxon>
        <taxon>Chordata</taxon>
        <taxon>Craniata</taxon>
        <taxon>Vertebrata</taxon>
        <taxon>Euteleostomi</taxon>
        <taxon>Mammalia</taxon>
        <taxon>Eutheria</taxon>
        <taxon>Laurasiatheria</taxon>
        <taxon>Chiroptera</taxon>
        <taxon>Yinpterochiroptera</taxon>
        <taxon>Pteropodoidea</taxon>
        <taxon>Pteropodidae</taxon>
        <taxon>Rousettinae</taxon>
        <taxon>Rousettus</taxon>
    </lineage>
</organism>
<gene>
    <name evidence="2" type="ORF">HJG63_002236</name>
</gene>
<dbReference type="AlphaFoldDB" id="A0A7J8JD62"/>
<name>A0A7J8JD62_ROUAE</name>
<feature type="region of interest" description="Disordered" evidence="1">
    <location>
        <begin position="1"/>
        <end position="35"/>
    </location>
</feature>
<dbReference type="EMBL" id="JACASE010000002">
    <property type="protein sequence ID" value="KAF6494052.1"/>
    <property type="molecule type" value="Genomic_DNA"/>
</dbReference>
<evidence type="ECO:0000256" key="1">
    <source>
        <dbReference type="SAM" id="MobiDB-lite"/>
    </source>
</evidence>
<feature type="compositionally biased region" description="Basic residues" evidence="1">
    <location>
        <begin position="12"/>
        <end position="27"/>
    </location>
</feature>
<evidence type="ECO:0000313" key="3">
    <source>
        <dbReference type="Proteomes" id="UP000593571"/>
    </source>
</evidence>
<proteinExistence type="predicted"/>
<dbReference type="Proteomes" id="UP000593571">
    <property type="component" value="Unassembled WGS sequence"/>
</dbReference>